<keyword evidence="10" id="KW-1133">Transmembrane helix</keyword>
<evidence type="ECO:0000256" key="6">
    <source>
        <dbReference type="ARBA" id="ARBA00022679"/>
    </source>
</evidence>
<keyword evidence="6" id="KW-0808">Transferase</keyword>
<evidence type="ECO:0000256" key="11">
    <source>
        <dbReference type="ARBA" id="ARBA00023136"/>
    </source>
</evidence>
<dbReference type="GO" id="GO:1904423">
    <property type="term" value="C:dehydrodolichyl diphosphate synthase complex"/>
    <property type="evidence" value="ECO:0007669"/>
    <property type="project" value="InterPro"/>
</dbReference>
<feature type="compositionally biased region" description="Low complexity" evidence="13">
    <location>
        <begin position="20"/>
        <end position="38"/>
    </location>
</feature>
<dbReference type="EC" id="2.5.1.87" evidence="5"/>
<sequence>MPKKPKHLSVILPHRLKNPNNNNNNNSSSSSSNWNDISSSDDKQQSLININHYDVSYLEEIAMLVEEIVAWTLLAKIPCLSIYRQDDVLRHGIENILCHLDESPIIQQAFDDSLSADSINDAEGSDKSGDDGNRNGLNNNNNNNKTKRNRAVGNKILIKVVYDSGKKIKYIGNYPATEVKNIESLFDIQVNLLSRSDGRKKLVDLTKDLCSQVASNKINSKEIDISTINRYAKSTKSFPDPELVLVYSEEFVLYNYPPWHLKNSELHHIPSVKRPTMDSFYEALYVYASTEQRYGK</sequence>
<dbReference type="PANTHER" id="PTHR21528">
    <property type="entry name" value="DEHYDRODOLICHYL DIPHOSPHATE SYNTHASE COMPLEX SUBUNIT NUS1"/>
    <property type="match status" value="1"/>
</dbReference>
<keyword evidence="7" id="KW-0812">Transmembrane</keyword>
<comment type="pathway">
    <text evidence="3">Protein modification; protein glycosylation.</text>
</comment>
<evidence type="ECO:0000313" key="15">
    <source>
        <dbReference type="Proteomes" id="UP001150538"/>
    </source>
</evidence>
<feature type="compositionally biased region" description="Basic and acidic residues" evidence="13">
    <location>
        <begin position="124"/>
        <end position="133"/>
    </location>
</feature>
<dbReference type="Gene3D" id="3.40.1180.10">
    <property type="entry name" value="Decaprenyl diphosphate synthase-like"/>
    <property type="match status" value="1"/>
</dbReference>
<evidence type="ECO:0000256" key="7">
    <source>
        <dbReference type="ARBA" id="ARBA00022692"/>
    </source>
</evidence>
<evidence type="ECO:0000256" key="4">
    <source>
        <dbReference type="ARBA" id="ARBA00005432"/>
    </source>
</evidence>
<reference evidence="14" key="1">
    <citation type="submission" date="2022-07" db="EMBL/GenBank/DDBJ databases">
        <title>Phylogenomic reconstructions and comparative analyses of Kickxellomycotina fungi.</title>
        <authorList>
            <person name="Reynolds N.K."/>
            <person name="Stajich J.E."/>
            <person name="Barry K."/>
            <person name="Grigoriev I.V."/>
            <person name="Crous P."/>
            <person name="Smith M.E."/>
        </authorList>
    </citation>
    <scope>NUCLEOTIDE SEQUENCE</scope>
    <source>
        <strain evidence="14">NBRC 100468</strain>
    </source>
</reference>
<dbReference type="OrthoDB" id="19639at2759"/>
<evidence type="ECO:0000256" key="12">
    <source>
        <dbReference type="ARBA" id="ARBA00047353"/>
    </source>
</evidence>
<organism evidence="14 15">
    <name type="scientific">Mycoemilia scoparia</name>
    <dbReference type="NCBI Taxonomy" id="417184"/>
    <lineage>
        <taxon>Eukaryota</taxon>
        <taxon>Fungi</taxon>
        <taxon>Fungi incertae sedis</taxon>
        <taxon>Zoopagomycota</taxon>
        <taxon>Kickxellomycotina</taxon>
        <taxon>Kickxellomycetes</taxon>
        <taxon>Kickxellales</taxon>
        <taxon>Kickxellaceae</taxon>
        <taxon>Mycoemilia</taxon>
    </lineage>
</organism>
<dbReference type="SUPFAM" id="SSF64005">
    <property type="entry name" value="Undecaprenyl diphosphate synthase"/>
    <property type="match status" value="1"/>
</dbReference>
<keyword evidence="11" id="KW-0472">Membrane</keyword>
<evidence type="ECO:0000256" key="10">
    <source>
        <dbReference type="ARBA" id="ARBA00022989"/>
    </source>
</evidence>
<evidence type="ECO:0000256" key="9">
    <source>
        <dbReference type="ARBA" id="ARBA00022842"/>
    </source>
</evidence>
<feature type="region of interest" description="Disordered" evidence="13">
    <location>
        <begin position="117"/>
        <end position="148"/>
    </location>
</feature>
<dbReference type="InterPro" id="IPR036424">
    <property type="entry name" value="UPP_synth-like_sf"/>
</dbReference>
<dbReference type="Proteomes" id="UP001150538">
    <property type="component" value="Unassembled WGS sequence"/>
</dbReference>
<evidence type="ECO:0000256" key="8">
    <source>
        <dbReference type="ARBA" id="ARBA00022824"/>
    </source>
</evidence>
<comment type="caution">
    <text evidence="14">The sequence shown here is derived from an EMBL/GenBank/DDBJ whole genome shotgun (WGS) entry which is preliminary data.</text>
</comment>
<proteinExistence type="inferred from homology"/>
<dbReference type="GO" id="GO:0005789">
    <property type="term" value="C:endoplasmic reticulum membrane"/>
    <property type="evidence" value="ECO:0007669"/>
    <property type="project" value="UniProtKB-SubCell"/>
</dbReference>
<dbReference type="AlphaFoldDB" id="A0A9W7ZV57"/>
<name>A0A9W7ZV57_9FUNG</name>
<dbReference type="GO" id="GO:0045547">
    <property type="term" value="F:ditrans,polycis-polyprenyl diphosphate synthase [(2E,6E)-farnesyl diphosphate specific] activity"/>
    <property type="evidence" value="ECO:0007669"/>
    <property type="project" value="UniProtKB-EC"/>
</dbReference>
<comment type="similarity">
    <text evidence="4">Belongs to the UPP synthase family.</text>
</comment>
<dbReference type="PANTHER" id="PTHR21528:SF0">
    <property type="entry name" value="DEHYDRODOLICHYL DIPHOSPHATE SYNTHASE COMPLEX SUBUNIT NUS1"/>
    <property type="match status" value="1"/>
</dbReference>
<evidence type="ECO:0000256" key="3">
    <source>
        <dbReference type="ARBA" id="ARBA00004922"/>
    </source>
</evidence>
<comment type="cofactor">
    <cofactor evidence="1">
        <name>Mg(2+)</name>
        <dbReference type="ChEBI" id="CHEBI:18420"/>
    </cofactor>
</comment>
<evidence type="ECO:0000256" key="13">
    <source>
        <dbReference type="SAM" id="MobiDB-lite"/>
    </source>
</evidence>
<gene>
    <name evidence="14" type="ORF">H4219_005677</name>
</gene>
<dbReference type="InterPro" id="IPR038887">
    <property type="entry name" value="Nus1/NgBR"/>
</dbReference>
<feature type="region of interest" description="Disordered" evidence="13">
    <location>
        <begin position="14"/>
        <end position="40"/>
    </location>
</feature>
<evidence type="ECO:0000256" key="5">
    <source>
        <dbReference type="ARBA" id="ARBA00012596"/>
    </source>
</evidence>
<comment type="subcellular location">
    <subcellularLocation>
        <location evidence="2">Endoplasmic reticulum membrane</location>
    </subcellularLocation>
</comment>
<evidence type="ECO:0000256" key="1">
    <source>
        <dbReference type="ARBA" id="ARBA00001946"/>
    </source>
</evidence>
<evidence type="ECO:0000313" key="14">
    <source>
        <dbReference type="EMBL" id="KAJ1912241.1"/>
    </source>
</evidence>
<keyword evidence="15" id="KW-1185">Reference proteome</keyword>
<feature type="compositionally biased region" description="Low complexity" evidence="13">
    <location>
        <begin position="134"/>
        <end position="144"/>
    </location>
</feature>
<accession>A0A9W7ZV57</accession>
<keyword evidence="8" id="KW-0256">Endoplasmic reticulum</keyword>
<keyword evidence="9" id="KW-0460">Magnesium</keyword>
<comment type="catalytic activity">
    <reaction evidence="12">
        <text>n isopentenyl diphosphate + (2E,6E)-farnesyl diphosphate = a di-trans,poly-cis-polyprenyl diphosphate + n diphosphate</text>
        <dbReference type="Rhea" id="RHEA:53008"/>
        <dbReference type="Rhea" id="RHEA-COMP:19494"/>
        <dbReference type="ChEBI" id="CHEBI:33019"/>
        <dbReference type="ChEBI" id="CHEBI:128769"/>
        <dbReference type="ChEBI" id="CHEBI:136960"/>
        <dbReference type="ChEBI" id="CHEBI:175763"/>
        <dbReference type="EC" id="2.5.1.87"/>
    </reaction>
</comment>
<dbReference type="EMBL" id="JANBPU010000364">
    <property type="protein sequence ID" value="KAJ1912241.1"/>
    <property type="molecule type" value="Genomic_DNA"/>
</dbReference>
<protein>
    <recommendedName>
        <fullName evidence="5">ditrans,polycis-polyprenyl diphosphate synthase [(2E,6E)-farnesyldiphosphate specific]</fullName>
        <ecNumber evidence="5">2.5.1.87</ecNumber>
    </recommendedName>
</protein>
<evidence type="ECO:0000256" key="2">
    <source>
        <dbReference type="ARBA" id="ARBA00004586"/>
    </source>
</evidence>